<protein>
    <submittedName>
        <fullName evidence="2">PH domain-containing protein</fullName>
    </submittedName>
</protein>
<evidence type="ECO:0000313" key="2">
    <source>
        <dbReference type="WBParaSite" id="RSKR_0000419500.1"/>
    </source>
</evidence>
<reference evidence="2" key="1">
    <citation type="submission" date="2016-11" db="UniProtKB">
        <authorList>
            <consortium name="WormBaseParasite"/>
        </authorList>
    </citation>
    <scope>IDENTIFICATION</scope>
    <source>
        <strain evidence="2">KR3021</strain>
    </source>
</reference>
<dbReference type="WBParaSite" id="RSKR_0000419500.1">
    <property type="protein sequence ID" value="RSKR_0000419500.1"/>
    <property type="gene ID" value="RSKR_0000419500"/>
</dbReference>
<proteinExistence type="predicted"/>
<accession>A0AC35TV31</accession>
<organism evidence="1 2">
    <name type="scientific">Rhabditophanes sp. KR3021</name>
    <dbReference type="NCBI Taxonomy" id="114890"/>
    <lineage>
        <taxon>Eukaryota</taxon>
        <taxon>Metazoa</taxon>
        <taxon>Ecdysozoa</taxon>
        <taxon>Nematoda</taxon>
        <taxon>Chromadorea</taxon>
        <taxon>Rhabditida</taxon>
        <taxon>Tylenchina</taxon>
        <taxon>Panagrolaimomorpha</taxon>
        <taxon>Strongyloidoidea</taxon>
        <taxon>Alloionematidae</taxon>
        <taxon>Rhabditophanes</taxon>
    </lineage>
</organism>
<sequence length="334" mass="37495">MNTLNKYNNGDFPHVLDNPTSDVTEMMKTVATVTYQLKHAGGYKAIVQRVKRTEHFISEPNLCPPLFGTLSANIVCQPHSLNKPLSQGFANAKLCLQQRTLKNVYCTLKGGTLTIFNTKPRDSKDGTIEIPVNNDTLLHIDKRFDSVVLSAAISKTEMVKELVLDFQKQREMEDWCQALSTQINDTKVYGDNATTDFDTYKNKEGEMSPFAVYETLLTSKGHIPKYLFGSVNALNYNEGEGKYSVGYKNNKIKPSKYPHTFNCHSIENKKPNRATAASVFENCPQPIATISNKPNSFQRTAIKGKRHPEIKCGTLISMSNNLRTKKMGIETTRL</sequence>
<name>A0AC35TV31_9BILA</name>
<dbReference type="Proteomes" id="UP000095286">
    <property type="component" value="Unplaced"/>
</dbReference>
<evidence type="ECO:0000313" key="1">
    <source>
        <dbReference type="Proteomes" id="UP000095286"/>
    </source>
</evidence>